<gene>
    <name evidence="2" type="ORF">CCUS01_07251</name>
</gene>
<feature type="signal peptide" evidence="1">
    <location>
        <begin position="1"/>
        <end position="27"/>
    </location>
</feature>
<dbReference type="EMBL" id="MPDP01000258">
    <property type="protein sequence ID" value="KAK1466641.1"/>
    <property type="molecule type" value="Genomic_DNA"/>
</dbReference>
<organism evidence="2 3">
    <name type="scientific">Colletotrichum cuscutae</name>
    <dbReference type="NCBI Taxonomy" id="1209917"/>
    <lineage>
        <taxon>Eukaryota</taxon>
        <taxon>Fungi</taxon>
        <taxon>Dikarya</taxon>
        <taxon>Ascomycota</taxon>
        <taxon>Pezizomycotina</taxon>
        <taxon>Sordariomycetes</taxon>
        <taxon>Hypocreomycetidae</taxon>
        <taxon>Glomerellales</taxon>
        <taxon>Glomerellaceae</taxon>
        <taxon>Colletotrichum</taxon>
        <taxon>Colletotrichum acutatum species complex</taxon>
    </lineage>
</organism>
<dbReference type="SUPFAM" id="SSF51126">
    <property type="entry name" value="Pectin lyase-like"/>
    <property type="match status" value="1"/>
</dbReference>
<reference evidence="2" key="1">
    <citation type="submission" date="2016-11" db="EMBL/GenBank/DDBJ databases">
        <title>The genome sequence of Colletotrichum cuscutae.</title>
        <authorList>
            <person name="Baroncelli R."/>
        </authorList>
    </citation>
    <scope>NUCLEOTIDE SEQUENCE</scope>
    <source>
        <strain evidence="2">IMI 304802</strain>
    </source>
</reference>
<keyword evidence="1" id="KW-0732">Signal</keyword>
<keyword evidence="3" id="KW-1185">Reference proteome</keyword>
<evidence type="ECO:0000313" key="2">
    <source>
        <dbReference type="EMBL" id="KAK1466641.1"/>
    </source>
</evidence>
<dbReference type="InterPro" id="IPR012334">
    <property type="entry name" value="Pectin_lyas_fold"/>
</dbReference>
<dbReference type="Proteomes" id="UP001239213">
    <property type="component" value="Unassembled WGS sequence"/>
</dbReference>
<dbReference type="Gene3D" id="2.160.20.10">
    <property type="entry name" value="Single-stranded right-handed beta-helix, Pectin lyase-like"/>
    <property type="match status" value="1"/>
</dbReference>
<comment type="caution">
    <text evidence="2">The sequence shown here is derived from an EMBL/GenBank/DDBJ whole genome shotgun (WGS) entry which is preliminary data.</text>
</comment>
<proteinExistence type="predicted"/>
<sequence length="199" mass="21665">MGRLNVLMSSLLFLVTLFACLVTTVSGHQHSHHNYAHLHARADNKNSSAANIVEEALAALKLLNKARVENPHFNNQNNSSAEISAPNFSISPELAEAAKVLAESTPQVPKGNHSEVAKAIREKYVHKTNDTNTPESLKTPEGRLLVYGDDKLSKRAEEWWMVSMGSSGTSPFAPSGYKVWRNVKDYGAKGDGVTDNTGP</sequence>
<name>A0AAI9UZM3_9PEZI</name>
<evidence type="ECO:0000256" key="1">
    <source>
        <dbReference type="SAM" id="SignalP"/>
    </source>
</evidence>
<dbReference type="AlphaFoldDB" id="A0AAI9UZM3"/>
<dbReference type="InterPro" id="IPR011050">
    <property type="entry name" value="Pectin_lyase_fold/virulence"/>
</dbReference>
<evidence type="ECO:0000313" key="3">
    <source>
        <dbReference type="Proteomes" id="UP001239213"/>
    </source>
</evidence>
<dbReference type="PROSITE" id="PS51257">
    <property type="entry name" value="PROKAR_LIPOPROTEIN"/>
    <property type="match status" value="1"/>
</dbReference>
<accession>A0AAI9UZM3</accession>
<feature type="chain" id="PRO_5042583432" evidence="1">
    <location>
        <begin position="28"/>
        <end position="199"/>
    </location>
</feature>
<protein>
    <submittedName>
        <fullName evidence="2">Uncharacterized protein</fullName>
    </submittedName>
</protein>